<dbReference type="InterPro" id="IPR026055">
    <property type="entry name" value="FAR"/>
</dbReference>
<dbReference type="CDD" id="cd09071">
    <property type="entry name" value="FAR_C"/>
    <property type="match status" value="1"/>
</dbReference>
<feature type="domain" description="Fatty acyl-CoA reductase C-terminal" evidence="1">
    <location>
        <begin position="180"/>
        <end position="284"/>
    </location>
</feature>
<dbReference type="AlphaFoldDB" id="A0AAV8XKY4"/>
<protein>
    <recommendedName>
        <fullName evidence="1">Fatty acyl-CoA reductase C-terminal domain-containing protein</fullName>
    </recommendedName>
</protein>
<dbReference type="EMBL" id="JAPWTK010000502">
    <property type="protein sequence ID" value="KAJ8939200.1"/>
    <property type="molecule type" value="Genomic_DNA"/>
</dbReference>
<proteinExistence type="predicted"/>
<evidence type="ECO:0000313" key="3">
    <source>
        <dbReference type="Proteomes" id="UP001162162"/>
    </source>
</evidence>
<accession>A0AAV8XKY4</accession>
<sequence>MKYEEERPYPRDVRDTHKRNRPYFLNVYNYSYKINEHNFSFCLLRLEAELLLVHCTSYGTDNKLVKRDILYTTAIFRTMNDNKETQDRLSREEKFDKEIPVYNFVSSPEMPITWGKYCYVLDSRLKENWSDTRLRFKEEEGFQELSTKHCKQIPSEKCIWHSFFFMIPNKNLHTIAVFLFHTIPSHLVDFFSDLYRKDSNRRNQDTVLKHFRLVKAYQKINKFAGVLAYFCMREWEFKNVNTRALWQRMKKQDKELFEFSMKDFNWDLYFYTYTRGCRAYILKDPPGYHSPGCCQEFSIHSKNFLEVEETDDSGCATKSSCILRKAFSVSPRIRTCLQDL</sequence>
<dbReference type="Proteomes" id="UP001162162">
    <property type="component" value="Unassembled WGS sequence"/>
</dbReference>
<name>A0AAV8XKY4_9CUCU</name>
<dbReference type="PANTHER" id="PTHR11011:SF60">
    <property type="entry name" value="FATTY ACYL-COA REDUCTASE-RELATED"/>
    <property type="match status" value="1"/>
</dbReference>
<keyword evidence="3" id="KW-1185">Reference proteome</keyword>
<dbReference type="GO" id="GO:0080019">
    <property type="term" value="F:alcohol-forming very long-chain fatty acyl-CoA reductase activity"/>
    <property type="evidence" value="ECO:0007669"/>
    <property type="project" value="InterPro"/>
</dbReference>
<comment type="caution">
    <text evidence="2">The sequence shown here is derived from an EMBL/GenBank/DDBJ whole genome shotgun (WGS) entry which is preliminary data.</text>
</comment>
<dbReference type="PANTHER" id="PTHR11011">
    <property type="entry name" value="MALE STERILITY PROTEIN 2-RELATED"/>
    <property type="match status" value="1"/>
</dbReference>
<dbReference type="GO" id="GO:0005777">
    <property type="term" value="C:peroxisome"/>
    <property type="evidence" value="ECO:0007669"/>
    <property type="project" value="TreeGrafter"/>
</dbReference>
<dbReference type="Pfam" id="PF03015">
    <property type="entry name" value="Sterile"/>
    <property type="match status" value="1"/>
</dbReference>
<evidence type="ECO:0000313" key="2">
    <source>
        <dbReference type="EMBL" id="KAJ8939200.1"/>
    </source>
</evidence>
<organism evidence="2 3">
    <name type="scientific">Aromia moschata</name>
    <dbReference type="NCBI Taxonomy" id="1265417"/>
    <lineage>
        <taxon>Eukaryota</taxon>
        <taxon>Metazoa</taxon>
        <taxon>Ecdysozoa</taxon>
        <taxon>Arthropoda</taxon>
        <taxon>Hexapoda</taxon>
        <taxon>Insecta</taxon>
        <taxon>Pterygota</taxon>
        <taxon>Neoptera</taxon>
        <taxon>Endopterygota</taxon>
        <taxon>Coleoptera</taxon>
        <taxon>Polyphaga</taxon>
        <taxon>Cucujiformia</taxon>
        <taxon>Chrysomeloidea</taxon>
        <taxon>Cerambycidae</taxon>
        <taxon>Cerambycinae</taxon>
        <taxon>Callichromatini</taxon>
        <taxon>Aromia</taxon>
    </lineage>
</organism>
<reference evidence="2" key="1">
    <citation type="journal article" date="2023" name="Insect Mol. Biol.">
        <title>Genome sequencing provides insights into the evolution of gene families encoding plant cell wall-degrading enzymes in longhorned beetles.</title>
        <authorList>
            <person name="Shin N.R."/>
            <person name="Okamura Y."/>
            <person name="Kirsch R."/>
            <person name="Pauchet Y."/>
        </authorList>
    </citation>
    <scope>NUCLEOTIDE SEQUENCE</scope>
    <source>
        <strain evidence="2">AMC_N1</strain>
    </source>
</reference>
<dbReference type="GO" id="GO:0035336">
    <property type="term" value="P:long-chain fatty-acyl-CoA metabolic process"/>
    <property type="evidence" value="ECO:0007669"/>
    <property type="project" value="TreeGrafter"/>
</dbReference>
<gene>
    <name evidence="2" type="ORF">NQ318_019441</name>
</gene>
<evidence type="ECO:0000259" key="1">
    <source>
        <dbReference type="Pfam" id="PF03015"/>
    </source>
</evidence>
<dbReference type="InterPro" id="IPR033640">
    <property type="entry name" value="FAR_C"/>
</dbReference>